<gene>
    <name evidence="2" type="ORF">FSB_LOCUS33216</name>
</gene>
<accession>A0A2N9H185</accession>
<evidence type="ECO:0008006" key="3">
    <source>
        <dbReference type="Google" id="ProtNLM"/>
    </source>
</evidence>
<name>A0A2N9H185_FAGSY</name>
<feature type="transmembrane region" description="Helical" evidence="1">
    <location>
        <begin position="36"/>
        <end position="59"/>
    </location>
</feature>
<evidence type="ECO:0000256" key="1">
    <source>
        <dbReference type="SAM" id="Phobius"/>
    </source>
</evidence>
<keyword evidence="1" id="KW-0812">Transmembrane</keyword>
<reference evidence="2" key="1">
    <citation type="submission" date="2018-02" db="EMBL/GenBank/DDBJ databases">
        <authorList>
            <person name="Cohen D.B."/>
            <person name="Kent A.D."/>
        </authorList>
    </citation>
    <scope>NUCLEOTIDE SEQUENCE</scope>
</reference>
<dbReference type="EMBL" id="OIVN01002646">
    <property type="protein sequence ID" value="SPD05334.1"/>
    <property type="molecule type" value="Genomic_DNA"/>
</dbReference>
<organism evidence="2">
    <name type="scientific">Fagus sylvatica</name>
    <name type="common">Beechnut</name>
    <dbReference type="NCBI Taxonomy" id="28930"/>
    <lineage>
        <taxon>Eukaryota</taxon>
        <taxon>Viridiplantae</taxon>
        <taxon>Streptophyta</taxon>
        <taxon>Embryophyta</taxon>
        <taxon>Tracheophyta</taxon>
        <taxon>Spermatophyta</taxon>
        <taxon>Magnoliopsida</taxon>
        <taxon>eudicotyledons</taxon>
        <taxon>Gunneridae</taxon>
        <taxon>Pentapetalae</taxon>
        <taxon>rosids</taxon>
        <taxon>fabids</taxon>
        <taxon>Fagales</taxon>
        <taxon>Fagaceae</taxon>
        <taxon>Fagus</taxon>
    </lineage>
</organism>
<keyword evidence="1" id="KW-1133">Transmembrane helix</keyword>
<protein>
    <recommendedName>
        <fullName evidence="3">Sugar phosphate transporter domain-containing protein</fullName>
    </recommendedName>
</protein>
<evidence type="ECO:0000313" key="2">
    <source>
        <dbReference type="EMBL" id="SPD05334.1"/>
    </source>
</evidence>
<dbReference type="AlphaFoldDB" id="A0A2N9H185"/>
<proteinExistence type="predicted"/>
<feature type="transmembrane region" description="Helical" evidence="1">
    <location>
        <begin position="71"/>
        <end position="89"/>
    </location>
</feature>
<keyword evidence="1" id="KW-0472">Membrane</keyword>
<sequence>MSNPRLDTTATNQVLEIPATPPGDVRNNNAYSVGSYFSPTVSTALIISSWYLSNIGVLLNKYLLSFHGYRYPIFLTMLHMISCSAYSYASINFLDLVPLQHIHSKQYQNRFNRSGSRFSWLNRRFPVFDHFFLISGFFKEPNRIEHRFAVKPVESAGPVRFLKPWI</sequence>